<feature type="transmembrane region" description="Helical" evidence="1">
    <location>
        <begin position="129"/>
        <end position="151"/>
    </location>
</feature>
<reference evidence="3" key="1">
    <citation type="submission" date="2025-08" db="UniProtKB">
        <authorList>
            <consortium name="RefSeq"/>
        </authorList>
    </citation>
    <scope>IDENTIFICATION</scope>
</reference>
<protein>
    <submittedName>
        <fullName evidence="3">Transmembrane protein 74-like</fullName>
    </submittedName>
</protein>
<keyword evidence="1" id="KW-0812">Transmembrane</keyword>
<dbReference type="InterPro" id="IPR029695">
    <property type="entry name" value="TMEM74-like"/>
</dbReference>
<dbReference type="PANTHER" id="PTHR16125">
    <property type="entry name" value="TRANSMEMBRANE PROTEIN 74"/>
    <property type="match status" value="1"/>
</dbReference>
<feature type="transmembrane region" description="Helical" evidence="1">
    <location>
        <begin position="185"/>
        <end position="208"/>
    </location>
</feature>
<accession>A0A6P7Y4V7</accession>
<organism evidence="2 3">
    <name type="scientific">Microcaecilia unicolor</name>
    <dbReference type="NCBI Taxonomy" id="1415580"/>
    <lineage>
        <taxon>Eukaryota</taxon>
        <taxon>Metazoa</taxon>
        <taxon>Chordata</taxon>
        <taxon>Craniata</taxon>
        <taxon>Vertebrata</taxon>
        <taxon>Euteleostomi</taxon>
        <taxon>Amphibia</taxon>
        <taxon>Gymnophiona</taxon>
        <taxon>Siphonopidae</taxon>
        <taxon>Microcaecilia</taxon>
    </lineage>
</organism>
<dbReference type="Proteomes" id="UP000515156">
    <property type="component" value="Chromosome 5"/>
</dbReference>
<dbReference type="GeneID" id="115470688"/>
<gene>
    <name evidence="3" type="primary">LOC115470688</name>
</gene>
<sequence>MACLELLHLAKGEGQFDQYHRLDRWCTDCRPEGRDRPGRATCCCQSTQRLSTSGVTSSPAPPCQKYSAVWEETRHCLEKEPPRSSTHLDHEGINLEAGSTAQAEVQPSSAPIPPHQYLLAETQGRSVDYGFVSAVIFLLSGALLVIVSHAVSREVRKERDEIPAREMERLVQESARLGAHLDRCVLAGICLLTLGAVLLATLLMRSLWEGEVYRRKRRAALRESAKLYGSFSFRMGSGAGESVPELFIEGHANSVQNTV</sequence>
<dbReference type="RefSeq" id="XP_030059943.1">
    <property type="nucleotide sequence ID" value="XM_030204083.1"/>
</dbReference>
<name>A0A6P7Y4V7_9AMPH</name>
<dbReference type="OrthoDB" id="6096234at2759"/>
<keyword evidence="1" id="KW-1133">Transmembrane helix</keyword>
<dbReference type="InParanoid" id="A0A6P7Y4V7"/>
<dbReference type="AlphaFoldDB" id="A0A6P7Y4V7"/>
<evidence type="ECO:0000313" key="3">
    <source>
        <dbReference type="RefSeq" id="XP_030059943.1"/>
    </source>
</evidence>
<keyword evidence="1" id="KW-0472">Membrane</keyword>
<keyword evidence="2" id="KW-1185">Reference proteome</keyword>
<evidence type="ECO:0000256" key="1">
    <source>
        <dbReference type="SAM" id="Phobius"/>
    </source>
</evidence>
<dbReference type="KEGG" id="muo:115470688"/>
<evidence type="ECO:0000313" key="2">
    <source>
        <dbReference type="Proteomes" id="UP000515156"/>
    </source>
</evidence>
<proteinExistence type="predicted"/>
<dbReference type="PANTHER" id="PTHR16125:SF3">
    <property type="entry name" value="TRANSMEMBRANE PROTEIN 74"/>
    <property type="match status" value="1"/>
</dbReference>